<evidence type="ECO:0000313" key="2">
    <source>
        <dbReference type="Proteomes" id="UP000007886"/>
    </source>
</evidence>
<protein>
    <submittedName>
        <fullName evidence="1">Uncharacterized protein</fullName>
    </submittedName>
</protein>
<reference evidence="1 2" key="1">
    <citation type="journal article" date="2012" name="Microbes Environ.">
        <title>Complete genome sequence of Bradyrhizobium sp. S23321: insights into symbiosis evolution in soil oligotrophs.</title>
        <authorList>
            <person name="Okubo T."/>
            <person name="Tsukui T."/>
            <person name="Maita H."/>
            <person name="Okamoto S."/>
            <person name="Oshima K."/>
            <person name="Fujisawa T."/>
            <person name="Saito A."/>
            <person name="Futamata H."/>
            <person name="Hattori R."/>
            <person name="Shimomura Y."/>
            <person name="Haruta S."/>
            <person name="Morimoto S."/>
            <person name="Wang Y."/>
            <person name="Sakai Y."/>
            <person name="Hattori M."/>
            <person name="Aizawa S."/>
            <person name="Nagashima K.V.P."/>
            <person name="Masuda S."/>
            <person name="Hattori T."/>
            <person name="Yamashita A."/>
            <person name="Bao Z."/>
            <person name="Hayatsu M."/>
            <person name="Kajiya-Kanegae H."/>
            <person name="Yoshinaga I."/>
            <person name="Sakamoto K."/>
            <person name="Toyota K."/>
            <person name="Nakao M."/>
            <person name="Kohara M."/>
            <person name="Anda M."/>
            <person name="Niwa R."/>
            <person name="Jung-Hwan P."/>
            <person name="Sameshima-Saito R."/>
            <person name="Tokuda S."/>
            <person name="Yamamoto S."/>
            <person name="Yamamoto S."/>
            <person name="Yokoyama T."/>
            <person name="Akutsu T."/>
            <person name="Nakamura Y."/>
            <person name="Nakahira-Yanaka Y."/>
            <person name="Takada Hoshino Y."/>
            <person name="Hirakawa H."/>
            <person name="Mitsui H."/>
            <person name="Terasawa K."/>
            <person name="Itakura M."/>
            <person name="Sato S."/>
            <person name="Ikeda-Ohtsubo W."/>
            <person name="Sakakura N."/>
            <person name="Kaminuma E."/>
            <person name="Minamisawa K."/>
        </authorList>
    </citation>
    <scope>NUCLEOTIDE SEQUENCE [LARGE SCALE GENOMIC DNA]</scope>
    <source>
        <strain evidence="1 2">S23321</strain>
    </source>
</reference>
<proteinExistence type="predicted"/>
<gene>
    <name evidence="1" type="ORF">S23_12200</name>
</gene>
<dbReference type="KEGG" id="brs:S23_12200"/>
<dbReference type="EMBL" id="AP012279">
    <property type="protein sequence ID" value="BAL74438.1"/>
    <property type="molecule type" value="Genomic_DNA"/>
</dbReference>
<dbReference type="Proteomes" id="UP000007886">
    <property type="component" value="Chromosome"/>
</dbReference>
<name>A0AAI8QAE5_9BRAD</name>
<evidence type="ECO:0000313" key="1">
    <source>
        <dbReference type="EMBL" id="BAL74438.1"/>
    </source>
</evidence>
<sequence>MIVFGHSLGGNMLMTALGDDLVKKVALHEGGSYMQPVLGDLVVLINPASEASKWTAIQRTLWRRLALINGERRRGEAYEASQSFFRDDQRPIFLSVTAARNWPPGGRQQLDCSSGDRVQNTENAVVQQLAEYDWATHDMFPAFKGDLRPLADRIELWGTQLDPGDECVQKHRSFSESLLHPARTTAIALSELIRVLPFMQTDPEQTQTIGNLDPPRSPRGNLHSYGATMKPFGTTHEIRASDKQSQLIKRKMSDKPPTREIPLDYLEVSSLEASCPVALGWLSRAKAEKIKEETKADGKAGKHYATNWDTYDLKPSENASEGFPALRFIHGFDTGGISPPTRPNDPFWNIRAFDTALAEHDGYMLTSFICSMNQLVLDDVTRISR</sequence>
<organism evidence="1 2">
    <name type="scientific">Bradyrhizobium cosmicum</name>
    <dbReference type="NCBI Taxonomy" id="1404864"/>
    <lineage>
        <taxon>Bacteria</taxon>
        <taxon>Pseudomonadati</taxon>
        <taxon>Pseudomonadota</taxon>
        <taxon>Alphaproteobacteria</taxon>
        <taxon>Hyphomicrobiales</taxon>
        <taxon>Nitrobacteraceae</taxon>
        <taxon>Bradyrhizobium</taxon>
    </lineage>
</organism>
<dbReference type="AlphaFoldDB" id="A0AAI8QAE5"/>
<keyword evidence="2" id="KW-1185">Reference proteome</keyword>
<accession>A0AAI8QAE5</accession>